<evidence type="ECO:0000313" key="1">
    <source>
        <dbReference type="EMBL" id="TDE11627.1"/>
    </source>
</evidence>
<evidence type="ECO:0000313" key="2">
    <source>
        <dbReference type="Proteomes" id="UP000294850"/>
    </source>
</evidence>
<organism evidence="1 2">
    <name type="scientific">Dyadobacter psychrotolerans</name>
    <dbReference type="NCBI Taxonomy" id="2541721"/>
    <lineage>
        <taxon>Bacteria</taxon>
        <taxon>Pseudomonadati</taxon>
        <taxon>Bacteroidota</taxon>
        <taxon>Cytophagia</taxon>
        <taxon>Cytophagales</taxon>
        <taxon>Spirosomataceae</taxon>
        <taxon>Dyadobacter</taxon>
    </lineage>
</organism>
<dbReference type="RefSeq" id="WP_131960960.1">
    <property type="nucleotide sequence ID" value="NZ_SMFL01000011.1"/>
</dbReference>
<dbReference type="AlphaFoldDB" id="A0A4R5DER8"/>
<comment type="caution">
    <text evidence="1">The sequence shown here is derived from an EMBL/GenBank/DDBJ whole genome shotgun (WGS) entry which is preliminary data.</text>
</comment>
<proteinExistence type="predicted"/>
<name>A0A4R5DER8_9BACT</name>
<dbReference type="EMBL" id="SMFL01000011">
    <property type="protein sequence ID" value="TDE11627.1"/>
    <property type="molecule type" value="Genomic_DNA"/>
</dbReference>
<dbReference type="Proteomes" id="UP000294850">
    <property type="component" value="Unassembled WGS sequence"/>
</dbReference>
<gene>
    <name evidence="1" type="ORF">E0F88_24690</name>
</gene>
<reference evidence="1 2" key="1">
    <citation type="submission" date="2019-03" db="EMBL/GenBank/DDBJ databases">
        <title>Dyadobacter AR-3-6 sp. nov., isolated from arctic soil.</title>
        <authorList>
            <person name="Chaudhary D.K."/>
        </authorList>
    </citation>
    <scope>NUCLEOTIDE SEQUENCE [LARGE SCALE GENOMIC DNA]</scope>
    <source>
        <strain evidence="1 2">AR-3-6</strain>
    </source>
</reference>
<sequence>MKKDDTLWKGILENLFEDFLRFFFEKSDELFDIEKGFEFLDKELEQLFPGNEGTAPKFVVKLVKVFTKAGGEQWI</sequence>
<dbReference type="OrthoDB" id="944318at2"/>
<protein>
    <submittedName>
        <fullName evidence="1">Uncharacterized protein</fullName>
    </submittedName>
</protein>
<keyword evidence="2" id="KW-1185">Reference proteome</keyword>
<accession>A0A4R5DER8</accession>